<feature type="transmembrane region" description="Helical" evidence="1">
    <location>
        <begin position="40"/>
        <end position="59"/>
    </location>
</feature>
<keyword evidence="2" id="KW-0732">Signal</keyword>
<reference evidence="4" key="1">
    <citation type="submission" date="2017-01" db="EMBL/GenBank/DDBJ databases">
        <title>Comparative genomics of anhydrobiosis in the tardigrade Hypsibius dujardini.</title>
        <authorList>
            <person name="Yoshida Y."/>
            <person name="Koutsovoulos G."/>
            <person name="Laetsch D."/>
            <person name="Stevens L."/>
            <person name="Kumar S."/>
            <person name="Horikawa D."/>
            <person name="Ishino K."/>
            <person name="Komine S."/>
            <person name="Tomita M."/>
            <person name="Blaxter M."/>
            <person name="Arakawa K."/>
        </authorList>
    </citation>
    <scope>NUCLEOTIDE SEQUENCE [LARGE SCALE GENOMIC DNA]</scope>
    <source>
        <strain evidence="4">Z151</strain>
    </source>
</reference>
<dbReference type="Proteomes" id="UP000192578">
    <property type="component" value="Unassembled WGS sequence"/>
</dbReference>
<name>A0A9X6RKX7_HYPEX</name>
<keyword evidence="1" id="KW-0472">Membrane</keyword>
<protein>
    <recommendedName>
        <fullName evidence="5">Gustatory receptor</fullName>
    </recommendedName>
</protein>
<dbReference type="AlphaFoldDB" id="A0A9X6RKX7"/>
<evidence type="ECO:0000313" key="3">
    <source>
        <dbReference type="EMBL" id="OWA51412.1"/>
    </source>
</evidence>
<evidence type="ECO:0000256" key="1">
    <source>
        <dbReference type="SAM" id="Phobius"/>
    </source>
</evidence>
<evidence type="ECO:0000313" key="4">
    <source>
        <dbReference type="Proteomes" id="UP000192578"/>
    </source>
</evidence>
<feature type="signal peptide" evidence="2">
    <location>
        <begin position="1"/>
        <end position="24"/>
    </location>
</feature>
<accession>A0A9X6RKX7</accession>
<sequence length="373" mass="41495">MRAAFWIFLAVVSVVFELMTKINAIIQTPNRDIEVWNLVQYSQYWIKTIAVVLILTVFYRKSSTIVSLMDQLNVSQSHYADDNKIHRPEGLKEYYKTGCLLMVLAIYTCTMTTTKVLSLISLASDATASIKLFGIEANIFGKEVVKYVTRDCTEPIRLLCSGYIGLLLCRFSTGLAVESRKLLQQHASNCPAGHLGVLTRTDICSAWKAREAALIMSRTIQEECGSLLLGILLADVLCLNASFANFLSPILPQVPYQAEDYARNCAQIILYFMSAYTLTSGLIRLDDIDAQGHEKLQKKEDLGLPLFMLESSCFQTRAVAPCIAGCGPVTRVTVFSVLGILVTFFCFMMDQVGRGQEKNDRSILPSYNSSCST</sequence>
<keyword evidence="1" id="KW-1133">Transmembrane helix</keyword>
<dbReference type="EMBL" id="MTYJ01000226">
    <property type="protein sequence ID" value="OWA51412.1"/>
    <property type="molecule type" value="Genomic_DNA"/>
</dbReference>
<keyword evidence="1" id="KW-0812">Transmembrane</keyword>
<proteinExistence type="predicted"/>
<comment type="caution">
    <text evidence="3">The sequence shown here is derived from an EMBL/GenBank/DDBJ whole genome shotgun (WGS) entry which is preliminary data.</text>
</comment>
<evidence type="ECO:0000256" key="2">
    <source>
        <dbReference type="SAM" id="SignalP"/>
    </source>
</evidence>
<evidence type="ECO:0008006" key="5">
    <source>
        <dbReference type="Google" id="ProtNLM"/>
    </source>
</evidence>
<feature type="chain" id="PRO_5040889340" description="Gustatory receptor" evidence="2">
    <location>
        <begin position="25"/>
        <end position="373"/>
    </location>
</feature>
<gene>
    <name evidence="3" type="ORF">BV898_15895</name>
</gene>
<keyword evidence="4" id="KW-1185">Reference proteome</keyword>
<organism evidence="3 4">
    <name type="scientific">Hypsibius exemplaris</name>
    <name type="common">Freshwater tardigrade</name>
    <dbReference type="NCBI Taxonomy" id="2072580"/>
    <lineage>
        <taxon>Eukaryota</taxon>
        <taxon>Metazoa</taxon>
        <taxon>Ecdysozoa</taxon>
        <taxon>Tardigrada</taxon>
        <taxon>Eutardigrada</taxon>
        <taxon>Parachela</taxon>
        <taxon>Hypsibioidea</taxon>
        <taxon>Hypsibiidae</taxon>
        <taxon>Hypsibius</taxon>
    </lineage>
</organism>